<dbReference type="InterPro" id="IPR015424">
    <property type="entry name" value="PyrdxlP-dep_Trfase"/>
</dbReference>
<keyword evidence="2" id="KW-1185">Reference proteome</keyword>
<keyword evidence="1" id="KW-0808">Transferase</keyword>
<dbReference type="EMBL" id="NAJQ01000082">
    <property type="protein sequence ID" value="TKA79793.1"/>
    <property type="molecule type" value="Genomic_DNA"/>
</dbReference>
<dbReference type="InterPro" id="IPR015422">
    <property type="entry name" value="PyrdxlP-dep_Trfase_small"/>
</dbReference>
<sequence>AKPTHQNIIRMAPPLVITEEQIRTALGIIEDAMRELPGLKGEKEREVLPEGEKGVKIGLEN</sequence>
<evidence type="ECO:0000313" key="2">
    <source>
        <dbReference type="Proteomes" id="UP000309340"/>
    </source>
</evidence>
<name>A0A4U0XW68_9PEZI</name>
<proteinExistence type="predicted"/>
<protein>
    <submittedName>
        <fullName evidence="1">Ornithine aminotransferase</fullName>
    </submittedName>
</protein>
<reference evidence="1 2" key="1">
    <citation type="submission" date="2017-03" db="EMBL/GenBank/DDBJ databases">
        <title>Genomes of endolithic fungi from Antarctica.</title>
        <authorList>
            <person name="Coleine C."/>
            <person name="Masonjones S."/>
            <person name="Stajich J.E."/>
        </authorList>
    </citation>
    <scope>NUCLEOTIDE SEQUENCE [LARGE SCALE GENOMIC DNA]</scope>
    <source>
        <strain evidence="1 2">CCFEE 5184</strain>
    </source>
</reference>
<dbReference type="Gene3D" id="3.90.1150.10">
    <property type="entry name" value="Aspartate Aminotransferase, domain 1"/>
    <property type="match status" value="1"/>
</dbReference>
<evidence type="ECO:0000313" key="1">
    <source>
        <dbReference type="EMBL" id="TKA79793.1"/>
    </source>
</evidence>
<keyword evidence="1" id="KW-0032">Aminotransferase</keyword>
<dbReference type="SUPFAM" id="SSF53383">
    <property type="entry name" value="PLP-dependent transferases"/>
    <property type="match status" value="1"/>
</dbReference>
<gene>
    <name evidence="1" type="ORF">B0A55_03285</name>
</gene>
<dbReference type="GO" id="GO:0008483">
    <property type="term" value="F:transaminase activity"/>
    <property type="evidence" value="ECO:0007669"/>
    <property type="project" value="UniProtKB-KW"/>
</dbReference>
<comment type="caution">
    <text evidence="1">The sequence shown here is derived from an EMBL/GenBank/DDBJ whole genome shotgun (WGS) entry which is preliminary data.</text>
</comment>
<dbReference type="AlphaFoldDB" id="A0A4U0XW68"/>
<dbReference type="Proteomes" id="UP000309340">
    <property type="component" value="Unassembled WGS sequence"/>
</dbReference>
<feature type="non-terminal residue" evidence="1">
    <location>
        <position position="1"/>
    </location>
</feature>
<dbReference type="OrthoDB" id="10261433at2759"/>
<dbReference type="STRING" id="329884.A0A4U0XW68"/>
<accession>A0A4U0XW68</accession>
<organism evidence="1 2">
    <name type="scientific">Friedmanniomyces simplex</name>
    <dbReference type="NCBI Taxonomy" id="329884"/>
    <lineage>
        <taxon>Eukaryota</taxon>
        <taxon>Fungi</taxon>
        <taxon>Dikarya</taxon>
        <taxon>Ascomycota</taxon>
        <taxon>Pezizomycotina</taxon>
        <taxon>Dothideomycetes</taxon>
        <taxon>Dothideomycetidae</taxon>
        <taxon>Mycosphaerellales</taxon>
        <taxon>Teratosphaeriaceae</taxon>
        <taxon>Friedmanniomyces</taxon>
    </lineage>
</organism>